<dbReference type="KEGG" id="hdh:G5B40_16625"/>
<dbReference type="AlphaFoldDB" id="A0A7L5C4Q8"/>
<gene>
    <name evidence="1" type="ORF">G5B40_16625</name>
</gene>
<reference evidence="1 2" key="1">
    <citation type="submission" date="2020-02" db="EMBL/GenBank/DDBJ databases">
        <title>complete genome sequence of Rhodobacteraceae bacterium.</title>
        <authorList>
            <person name="Park J."/>
            <person name="Kim Y.-S."/>
            <person name="Kim K.-H."/>
        </authorList>
    </citation>
    <scope>NUCLEOTIDE SEQUENCE [LARGE SCALE GENOMIC DNA]</scope>
    <source>
        <strain evidence="1 2">RR4-56</strain>
    </source>
</reference>
<evidence type="ECO:0000313" key="1">
    <source>
        <dbReference type="EMBL" id="QIE56919.1"/>
    </source>
</evidence>
<protein>
    <submittedName>
        <fullName evidence="1">Uncharacterized protein</fullName>
    </submittedName>
</protein>
<keyword evidence="2" id="KW-1185">Reference proteome</keyword>
<dbReference type="RefSeq" id="WP_165100889.1">
    <property type="nucleotide sequence ID" value="NZ_CP049056.1"/>
</dbReference>
<name>A0A7L5C4Q8_9RHOB</name>
<dbReference type="EMBL" id="CP049056">
    <property type="protein sequence ID" value="QIE56919.1"/>
    <property type="molecule type" value="Genomic_DNA"/>
</dbReference>
<accession>A0A7L5C4Q8</accession>
<dbReference type="Proteomes" id="UP000503336">
    <property type="component" value="Chromosome"/>
</dbReference>
<evidence type="ECO:0000313" key="2">
    <source>
        <dbReference type="Proteomes" id="UP000503336"/>
    </source>
</evidence>
<sequence>MNPGDLVEINTEAGRGYVLVTHLHPAYPEALRVYSGLHVARPAKLAEATAAPFSIVLFPLSAAMLDGELAGEVVDRLPVPAAERAYPLFRTPIRDRNGDAIYWWLWDGDAITPAEEGRDIAHLPVREVVGVETLLGLLAGRS</sequence>
<proteinExistence type="predicted"/>
<organism evidence="1 2">
    <name type="scientific">Pikeienuella piscinae</name>
    <dbReference type="NCBI Taxonomy" id="2748098"/>
    <lineage>
        <taxon>Bacteria</taxon>
        <taxon>Pseudomonadati</taxon>
        <taxon>Pseudomonadota</taxon>
        <taxon>Alphaproteobacteria</taxon>
        <taxon>Rhodobacterales</taxon>
        <taxon>Paracoccaceae</taxon>
        <taxon>Pikeienuella</taxon>
    </lineage>
</organism>